<proteinExistence type="inferred from homology"/>
<comment type="function">
    <text evidence="8">Hydrolyzes ribosome-free peptidyl-tRNAs (with 1 or more amino acids incorporated), which drop off the ribosome during protein synthesis, or as a result of ribosome stalling.</text>
</comment>
<dbReference type="GO" id="GO:0000049">
    <property type="term" value="F:tRNA binding"/>
    <property type="evidence" value="ECO:0007669"/>
    <property type="project" value="UniProtKB-UniRule"/>
</dbReference>
<organism evidence="9 10">
    <name type="scientific">Parasphaerochaeta coccoides (strain ATCC BAA-1237 / DSM 17374 / SPN1)</name>
    <name type="common">Sphaerochaeta coccoides</name>
    <dbReference type="NCBI Taxonomy" id="760011"/>
    <lineage>
        <taxon>Bacteria</taxon>
        <taxon>Pseudomonadati</taxon>
        <taxon>Spirochaetota</taxon>
        <taxon>Spirochaetia</taxon>
        <taxon>Spirochaetales</taxon>
        <taxon>Sphaerochaetaceae</taxon>
        <taxon>Parasphaerochaeta</taxon>
    </lineage>
</organism>
<dbReference type="RefSeq" id="WP_013740419.1">
    <property type="nucleotide sequence ID" value="NC_015436.1"/>
</dbReference>
<keyword evidence="3 8" id="KW-0820">tRNA-binding</keyword>
<dbReference type="CDD" id="cd00462">
    <property type="entry name" value="PTH"/>
    <property type="match status" value="1"/>
</dbReference>
<dbReference type="GO" id="GO:0004045">
    <property type="term" value="F:peptidyl-tRNA hydrolase activity"/>
    <property type="evidence" value="ECO:0007669"/>
    <property type="project" value="UniProtKB-UniRule"/>
</dbReference>
<reference evidence="10" key="1">
    <citation type="submission" date="2011-04" db="EMBL/GenBank/DDBJ databases">
        <title>The complete genome of Spirochaeta coccoides DSM 17374.</title>
        <authorList>
            <person name="Lucas S."/>
            <person name="Copeland A."/>
            <person name="Lapidus A."/>
            <person name="Bruce D."/>
            <person name="Goodwin L."/>
            <person name="Pitluck S."/>
            <person name="Peters L."/>
            <person name="Kyrpides N."/>
            <person name="Mavromatis K."/>
            <person name="Pagani I."/>
            <person name="Ivanova N."/>
            <person name="Ovchinnikova G."/>
            <person name="Lu M."/>
            <person name="Detter J.C."/>
            <person name="Tapia R."/>
            <person name="Han C."/>
            <person name="Land M."/>
            <person name="Hauser L."/>
            <person name="Markowitz V."/>
            <person name="Cheng J.-F."/>
            <person name="Hugenholtz P."/>
            <person name="Woyke T."/>
            <person name="Wu D."/>
            <person name="Spring S."/>
            <person name="Schroeder M."/>
            <person name="Brambilla E."/>
            <person name="Klenk H.-P."/>
            <person name="Eisen J.A."/>
        </authorList>
    </citation>
    <scope>NUCLEOTIDE SEQUENCE [LARGE SCALE GENOMIC DNA]</scope>
    <source>
        <strain evidence="10">ATCC BAA-1237 / DSM 17374 / SPN1</strain>
    </source>
</reference>
<dbReference type="EC" id="3.1.1.29" evidence="1 8"/>
<comment type="function">
    <text evidence="8">Catalyzes the release of premature peptidyl moieties from peptidyl-tRNA molecules trapped in stalled 50S ribosomal subunits, and thus maintains levels of free tRNAs and 50S ribosomes.</text>
</comment>
<gene>
    <name evidence="8" type="primary">pth</name>
    <name evidence="9" type="ordered locus">Spico_1828</name>
</gene>
<dbReference type="Proteomes" id="UP000007939">
    <property type="component" value="Chromosome"/>
</dbReference>
<feature type="site" description="Discriminates between blocked and unblocked aminoacyl-tRNA" evidence="8">
    <location>
        <position position="13"/>
    </location>
</feature>
<keyword evidence="4 8" id="KW-0378">Hydrolase</keyword>
<dbReference type="NCBIfam" id="TIGR00447">
    <property type="entry name" value="pth"/>
    <property type="match status" value="1"/>
</dbReference>
<comment type="subcellular location">
    <subcellularLocation>
        <location evidence="8">Cytoplasm</location>
    </subcellularLocation>
</comment>
<dbReference type="PANTHER" id="PTHR17224">
    <property type="entry name" value="PEPTIDYL-TRNA HYDROLASE"/>
    <property type="match status" value="1"/>
</dbReference>
<reference evidence="9 10" key="2">
    <citation type="journal article" date="2012" name="Stand. Genomic Sci.">
        <title>Complete genome sequence of the termite hindgut bacterium Spirochaeta coccoides type strain (SPN1(T)), reclassification in the genus Sphaerochaeta as Sphaerochaeta coccoides comb. nov. and emendations of the family Spirochaetaceae and the genus Sphaerochaeta.</title>
        <authorList>
            <person name="Abt B."/>
            <person name="Han C."/>
            <person name="Scheuner C."/>
            <person name="Lu M."/>
            <person name="Lapidus A."/>
            <person name="Nolan M."/>
            <person name="Lucas S."/>
            <person name="Hammon N."/>
            <person name="Deshpande S."/>
            <person name="Cheng J.F."/>
            <person name="Tapia R."/>
            <person name="Goodwin L.A."/>
            <person name="Pitluck S."/>
            <person name="Liolios K."/>
            <person name="Pagani I."/>
            <person name="Ivanova N."/>
            <person name="Mavromatis K."/>
            <person name="Mikhailova N."/>
            <person name="Huntemann M."/>
            <person name="Pati A."/>
            <person name="Chen A."/>
            <person name="Palaniappan K."/>
            <person name="Land M."/>
            <person name="Hauser L."/>
            <person name="Brambilla E.M."/>
            <person name="Rohde M."/>
            <person name="Spring S."/>
            <person name="Gronow S."/>
            <person name="Goker M."/>
            <person name="Woyke T."/>
            <person name="Bristow J."/>
            <person name="Eisen J.A."/>
            <person name="Markowitz V."/>
            <person name="Hugenholtz P."/>
            <person name="Kyrpides N.C."/>
            <person name="Klenk H.P."/>
            <person name="Detter J.C."/>
        </authorList>
    </citation>
    <scope>NUCLEOTIDE SEQUENCE [LARGE SCALE GENOMIC DNA]</scope>
    <source>
        <strain evidence="10">ATCC BAA-1237 / DSM 17374 / SPN1</strain>
    </source>
</reference>
<dbReference type="Gene3D" id="3.40.50.1470">
    <property type="entry name" value="Peptidyl-tRNA hydrolase"/>
    <property type="match status" value="1"/>
</dbReference>
<comment type="catalytic activity">
    <reaction evidence="8">
        <text>an N-acyl-L-alpha-aminoacyl-tRNA + H2O = an N-acyl-L-amino acid + a tRNA + H(+)</text>
        <dbReference type="Rhea" id="RHEA:54448"/>
        <dbReference type="Rhea" id="RHEA-COMP:10123"/>
        <dbReference type="Rhea" id="RHEA-COMP:13883"/>
        <dbReference type="ChEBI" id="CHEBI:15377"/>
        <dbReference type="ChEBI" id="CHEBI:15378"/>
        <dbReference type="ChEBI" id="CHEBI:59874"/>
        <dbReference type="ChEBI" id="CHEBI:78442"/>
        <dbReference type="ChEBI" id="CHEBI:138191"/>
        <dbReference type="EC" id="3.1.1.29"/>
    </reaction>
</comment>
<dbReference type="STRING" id="760011.Spico_1828"/>
<evidence type="ECO:0000256" key="8">
    <source>
        <dbReference type="HAMAP-Rule" id="MF_00083"/>
    </source>
</evidence>
<evidence type="ECO:0000256" key="5">
    <source>
        <dbReference type="ARBA" id="ARBA00022884"/>
    </source>
</evidence>
<evidence type="ECO:0000313" key="9">
    <source>
        <dbReference type="EMBL" id="AEC03026.1"/>
    </source>
</evidence>
<comment type="similarity">
    <text evidence="6 8">Belongs to the PTH family.</text>
</comment>
<dbReference type="PANTHER" id="PTHR17224:SF1">
    <property type="entry name" value="PEPTIDYL-TRNA HYDROLASE"/>
    <property type="match status" value="1"/>
</dbReference>
<keyword evidence="2 8" id="KW-0963">Cytoplasm</keyword>
<keyword evidence="5 8" id="KW-0694">RNA-binding</keyword>
<feature type="binding site" evidence="8">
    <location>
        <position position="116"/>
    </location>
    <ligand>
        <name>tRNA</name>
        <dbReference type="ChEBI" id="CHEBI:17843"/>
    </ligand>
</feature>
<dbReference type="GO" id="GO:0072344">
    <property type="term" value="P:rescue of stalled ribosome"/>
    <property type="evidence" value="ECO:0007669"/>
    <property type="project" value="UniProtKB-UniRule"/>
</dbReference>
<feature type="binding site" evidence="8">
    <location>
        <position position="18"/>
    </location>
    <ligand>
        <name>tRNA</name>
        <dbReference type="ChEBI" id="CHEBI:17843"/>
    </ligand>
</feature>
<evidence type="ECO:0000256" key="6">
    <source>
        <dbReference type="ARBA" id="ARBA00038063"/>
    </source>
</evidence>
<dbReference type="PROSITE" id="PS01196">
    <property type="entry name" value="PEPT_TRNA_HYDROL_2"/>
    <property type="match status" value="1"/>
</dbReference>
<feature type="site" description="Stabilizes the basic form of H active site to accept a proton" evidence="8">
    <location>
        <position position="95"/>
    </location>
</feature>
<feature type="binding site" evidence="8">
    <location>
        <position position="70"/>
    </location>
    <ligand>
        <name>tRNA</name>
        <dbReference type="ChEBI" id="CHEBI:17843"/>
    </ligand>
</feature>
<comment type="subunit">
    <text evidence="8">Monomer.</text>
</comment>
<evidence type="ECO:0000256" key="3">
    <source>
        <dbReference type="ARBA" id="ARBA00022555"/>
    </source>
</evidence>
<evidence type="ECO:0000256" key="1">
    <source>
        <dbReference type="ARBA" id="ARBA00013260"/>
    </source>
</evidence>
<dbReference type="InterPro" id="IPR018171">
    <property type="entry name" value="Pept_tRNA_hydro_CS"/>
</dbReference>
<name>F4GLY5_PARC1</name>
<evidence type="ECO:0000313" key="10">
    <source>
        <dbReference type="Proteomes" id="UP000007939"/>
    </source>
</evidence>
<evidence type="ECO:0000256" key="2">
    <source>
        <dbReference type="ARBA" id="ARBA00022490"/>
    </source>
</evidence>
<sequence>MMNMISFVVFLGNPGKEYERTRHNAGWMAASLIGDAGDPISWPKKFHGRWTTLRIGNHPVRLLQPLTYMNESGRSVAEALTFFSLSPQDILVVHDDIELPFGMVVLQQGGGLQGHNGLKSIAQALSSPEFGRLRLGIGRPAHGSVSSFVTSRFSREEEIILPLILSRSCECIMKACTTGMPPEPLRISLP</sequence>
<dbReference type="eggNOG" id="COG0193">
    <property type="taxonomic scope" value="Bacteria"/>
</dbReference>
<dbReference type="HAMAP" id="MF_00083">
    <property type="entry name" value="Pept_tRNA_hydro_bact"/>
    <property type="match status" value="1"/>
</dbReference>
<dbReference type="GO" id="GO:0006515">
    <property type="term" value="P:protein quality control for misfolded or incompletely synthesized proteins"/>
    <property type="evidence" value="ECO:0007669"/>
    <property type="project" value="UniProtKB-UniRule"/>
</dbReference>
<dbReference type="Pfam" id="PF01195">
    <property type="entry name" value="Pept_tRNA_hydro"/>
    <property type="match status" value="1"/>
</dbReference>
<feature type="binding site" evidence="8">
    <location>
        <position position="68"/>
    </location>
    <ligand>
        <name>tRNA</name>
        <dbReference type="ChEBI" id="CHEBI:17843"/>
    </ligand>
</feature>
<dbReference type="HOGENOM" id="CLU_062456_4_2_12"/>
<dbReference type="SUPFAM" id="SSF53178">
    <property type="entry name" value="Peptidyl-tRNA hydrolase-like"/>
    <property type="match status" value="1"/>
</dbReference>
<dbReference type="EMBL" id="CP002659">
    <property type="protein sequence ID" value="AEC03026.1"/>
    <property type="molecule type" value="Genomic_DNA"/>
</dbReference>
<dbReference type="InterPro" id="IPR001328">
    <property type="entry name" value="Pept_tRNA_hydro"/>
</dbReference>
<dbReference type="InterPro" id="IPR036416">
    <property type="entry name" value="Pept_tRNA_hydro_sf"/>
</dbReference>
<dbReference type="AlphaFoldDB" id="F4GLY5"/>
<keyword evidence="10" id="KW-1185">Reference proteome</keyword>
<accession>F4GLY5</accession>
<protein>
    <recommendedName>
        <fullName evidence="7 8">Peptidyl-tRNA hydrolase</fullName>
        <shortName evidence="8">Pth</shortName>
        <ecNumber evidence="1 8">3.1.1.29</ecNumber>
    </recommendedName>
</protein>
<dbReference type="KEGG" id="scc:Spico_1828"/>
<feature type="active site" description="Proton acceptor" evidence="8">
    <location>
        <position position="23"/>
    </location>
</feature>
<evidence type="ECO:0000256" key="7">
    <source>
        <dbReference type="ARBA" id="ARBA00050038"/>
    </source>
</evidence>
<dbReference type="GO" id="GO:0005737">
    <property type="term" value="C:cytoplasm"/>
    <property type="evidence" value="ECO:0007669"/>
    <property type="project" value="UniProtKB-SubCell"/>
</dbReference>
<evidence type="ECO:0000256" key="4">
    <source>
        <dbReference type="ARBA" id="ARBA00022801"/>
    </source>
</evidence>